<dbReference type="PRINTS" id="PR00455">
    <property type="entry name" value="HTHTETR"/>
</dbReference>
<evidence type="ECO:0000256" key="1">
    <source>
        <dbReference type="ARBA" id="ARBA00023015"/>
    </source>
</evidence>
<dbReference type="PANTHER" id="PTHR30055">
    <property type="entry name" value="HTH-TYPE TRANSCRIPTIONAL REGULATOR RUTR"/>
    <property type="match status" value="1"/>
</dbReference>
<dbReference type="PANTHER" id="PTHR30055:SF238">
    <property type="entry name" value="MYCOFACTOCIN BIOSYNTHESIS TRANSCRIPTIONAL REGULATOR MFTR-RELATED"/>
    <property type="match status" value="1"/>
</dbReference>
<dbReference type="InterPro" id="IPR041347">
    <property type="entry name" value="MftR_C"/>
</dbReference>
<comment type="caution">
    <text evidence="6">The sequence shown here is derived from an EMBL/GenBank/DDBJ whole genome shotgun (WGS) entry which is preliminary data.</text>
</comment>
<evidence type="ECO:0000259" key="5">
    <source>
        <dbReference type="PROSITE" id="PS50977"/>
    </source>
</evidence>
<dbReference type="Pfam" id="PF17754">
    <property type="entry name" value="TetR_C_14"/>
    <property type="match status" value="1"/>
</dbReference>
<evidence type="ECO:0000256" key="4">
    <source>
        <dbReference type="PROSITE-ProRule" id="PRU00335"/>
    </source>
</evidence>
<keyword evidence="7" id="KW-1185">Reference proteome</keyword>
<reference evidence="6 7" key="1">
    <citation type="submission" date="2019-01" db="EMBL/GenBank/DDBJ databases">
        <authorList>
            <person name="Chen W.-M."/>
        </authorList>
    </citation>
    <scope>NUCLEOTIDE SEQUENCE [LARGE SCALE GENOMIC DNA]</scope>
    <source>
        <strain evidence="6 7">CCP-7</strain>
    </source>
</reference>
<dbReference type="GO" id="GO:0000976">
    <property type="term" value="F:transcription cis-regulatory region binding"/>
    <property type="evidence" value="ECO:0007669"/>
    <property type="project" value="TreeGrafter"/>
</dbReference>
<keyword evidence="1" id="KW-0805">Transcription regulation</keyword>
<evidence type="ECO:0000313" key="7">
    <source>
        <dbReference type="Proteomes" id="UP000282971"/>
    </source>
</evidence>
<dbReference type="AlphaFoldDB" id="A0A437M5W9"/>
<proteinExistence type="predicted"/>
<dbReference type="OrthoDB" id="9811084at2"/>
<dbReference type="InterPro" id="IPR023772">
    <property type="entry name" value="DNA-bd_HTH_TetR-type_CS"/>
</dbReference>
<evidence type="ECO:0000256" key="3">
    <source>
        <dbReference type="ARBA" id="ARBA00023163"/>
    </source>
</evidence>
<organism evidence="6 7">
    <name type="scientific">Sphingomonas crocodyli</name>
    <dbReference type="NCBI Taxonomy" id="1979270"/>
    <lineage>
        <taxon>Bacteria</taxon>
        <taxon>Pseudomonadati</taxon>
        <taxon>Pseudomonadota</taxon>
        <taxon>Alphaproteobacteria</taxon>
        <taxon>Sphingomonadales</taxon>
        <taxon>Sphingomonadaceae</taxon>
        <taxon>Sphingomonas</taxon>
    </lineage>
</organism>
<gene>
    <name evidence="6" type="ORF">EOD43_03505</name>
</gene>
<keyword evidence="2 4" id="KW-0238">DNA-binding</keyword>
<dbReference type="PROSITE" id="PS50977">
    <property type="entry name" value="HTH_TETR_2"/>
    <property type="match status" value="1"/>
</dbReference>
<feature type="DNA-binding region" description="H-T-H motif" evidence="4">
    <location>
        <begin position="41"/>
        <end position="60"/>
    </location>
</feature>
<dbReference type="InterPro" id="IPR050109">
    <property type="entry name" value="HTH-type_TetR-like_transc_reg"/>
</dbReference>
<protein>
    <submittedName>
        <fullName evidence="6">TetR family transcriptional regulator</fullName>
    </submittedName>
</protein>
<dbReference type="InterPro" id="IPR001647">
    <property type="entry name" value="HTH_TetR"/>
</dbReference>
<name>A0A437M5W9_9SPHN</name>
<dbReference type="PROSITE" id="PS01081">
    <property type="entry name" value="HTH_TETR_1"/>
    <property type="match status" value="1"/>
</dbReference>
<accession>A0A437M5W9</accession>
<keyword evidence="3" id="KW-0804">Transcription</keyword>
<dbReference type="Proteomes" id="UP000282971">
    <property type="component" value="Unassembled WGS sequence"/>
</dbReference>
<dbReference type="EMBL" id="SACN01000001">
    <property type="protein sequence ID" value="RVT92983.1"/>
    <property type="molecule type" value="Genomic_DNA"/>
</dbReference>
<feature type="domain" description="HTH tetR-type" evidence="5">
    <location>
        <begin position="18"/>
        <end position="78"/>
    </location>
</feature>
<sequence length="208" mass="22992">MIEKVAAPSPGLRERKRQETLRKITDAGISLFIDKGIDATTLDEIAAKAGISRRTFFHYFKSKDDILLSLQQGMGEMIAVRVRRAGDRVSPIDAIRTAVIAACVEVPADDMVAIDRLMRSSPAVQARKQASYVEHERTLFDALRERWPNPAREMALRLIAMLAIGAIRLATEALGVEGERRTLIELMETAFDALSDELLEAGTNGRTA</sequence>
<dbReference type="RefSeq" id="WP_127741135.1">
    <property type="nucleotide sequence ID" value="NZ_SACN01000001.1"/>
</dbReference>
<dbReference type="InterPro" id="IPR009057">
    <property type="entry name" value="Homeodomain-like_sf"/>
</dbReference>
<dbReference type="SUPFAM" id="SSF46689">
    <property type="entry name" value="Homeodomain-like"/>
    <property type="match status" value="1"/>
</dbReference>
<dbReference type="Pfam" id="PF00440">
    <property type="entry name" value="TetR_N"/>
    <property type="match status" value="1"/>
</dbReference>
<dbReference type="Gene3D" id="1.10.357.10">
    <property type="entry name" value="Tetracycline Repressor, domain 2"/>
    <property type="match status" value="1"/>
</dbReference>
<evidence type="ECO:0000313" key="6">
    <source>
        <dbReference type="EMBL" id="RVT92983.1"/>
    </source>
</evidence>
<evidence type="ECO:0000256" key="2">
    <source>
        <dbReference type="ARBA" id="ARBA00023125"/>
    </source>
</evidence>
<dbReference type="GO" id="GO:0003700">
    <property type="term" value="F:DNA-binding transcription factor activity"/>
    <property type="evidence" value="ECO:0007669"/>
    <property type="project" value="TreeGrafter"/>
</dbReference>